<name>A0AC34Q4Q7_9BILA</name>
<evidence type="ECO:0000313" key="1">
    <source>
        <dbReference type="Proteomes" id="UP000887576"/>
    </source>
</evidence>
<dbReference type="WBParaSite" id="JU765_v2.g12922.t1">
    <property type="protein sequence ID" value="JU765_v2.g12922.t1"/>
    <property type="gene ID" value="JU765_v2.g12922"/>
</dbReference>
<accession>A0AC34Q4Q7</accession>
<organism evidence="1 2">
    <name type="scientific">Panagrolaimus sp. JU765</name>
    <dbReference type="NCBI Taxonomy" id="591449"/>
    <lineage>
        <taxon>Eukaryota</taxon>
        <taxon>Metazoa</taxon>
        <taxon>Ecdysozoa</taxon>
        <taxon>Nematoda</taxon>
        <taxon>Chromadorea</taxon>
        <taxon>Rhabditida</taxon>
        <taxon>Tylenchina</taxon>
        <taxon>Panagrolaimomorpha</taxon>
        <taxon>Panagrolaimoidea</taxon>
        <taxon>Panagrolaimidae</taxon>
        <taxon>Panagrolaimus</taxon>
    </lineage>
</organism>
<proteinExistence type="predicted"/>
<evidence type="ECO:0000313" key="2">
    <source>
        <dbReference type="WBParaSite" id="JU765_v2.g12922.t1"/>
    </source>
</evidence>
<dbReference type="Proteomes" id="UP000887576">
    <property type="component" value="Unplaced"/>
</dbReference>
<sequence>MHDLSRYITWGMFARDDPPDSVIDIPKNYYGVHMFYMGLNPTSGKAHGVWIFNSNAQEVTLGPAPHLTYRTIGGQLEFFFFPGPTPEAVIQQYQQVIGRPYLPPYWSLGFQICRWGYTGTSDIMAVVNRTRAAGIPQDVQFSDIDYMNRYQDFTYNKDDPSWANLPQVIDSLHNDYGMHFTLIYDPGVEADYDAFARGKNAGAAFVEWPRYDLVPKELEDSYPLVKGTKIMLGKVWVWFFLSTLMKSLIFQPENNAAFPDFLDPTNV</sequence>
<reference evidence="2" key="1">
    <citation type="submission" date="2022-11" db="UniProtKB">
        <authorList>
            <consortium name="WormBaseParasite"/>
        </authorList>
    </citation>
    <scope>IDENTIFICATION</scope>
</reference>
<protein>
    <submittedName>
        <fullName evidence="2">Uncharacterized protein</fullName>
    </submittedName>
</protein>